<evidence type="ECO:0000313" key="7">
    <source>
        <dbReference type="Proteomes" id="UP000293142"/>
    </source>
</evidence>
<dbReference type="Gene3D" id="3.60.15.10">
    <property type="entry name" value="Ribonuclease Z/Hydroxyacylglutathione hydrolase-like"/>
    <property type="match status" value="1"/>
</dbReference>
<sequence>MELQLIRHATLWLHYGGVQFLIDPMFSDQGANPPIINSPNDRRNPLVPLPFDAVRLQKPDAVIVTHLHKDHWDEAAAALLDKATPVLCQPRDEIPLALDGFSSVTSINKQLEFKGVTLIRTNGQHGTGEIGEKMGQVSGFVFKKEGEPTLYLAGDTIWCSDVLEALDAHRPDITIVNAGGARFTVGDPITMDADDVVAVSKHAPYTQMVAVHMDSINHCLVTKVDLRKRLAEEHLQHQVIVPEDGEKVLV</sequence>
<evidence type="ECO:0000259" key="5">
    <source>
        <dbReference type="Pfam" id="PF12706"/>
    </source>
</evidence>
<evidence type="ECO:0000313" key="6">
    <source>
        <dbReference type="EMBL" id="TBL80803.1"/>
    </source>
</evidence>
<keyword evidence="7" id="KW-1185">Reference proteome</keyword>
<dbReference type="InterPro" id="IPR001279">
    <property type="entry name" value="Metallo-B-lactamas"/>
</dbReference>
<dbReference type="SUPFAM" id="SSF56281">
    <property type="entry name" value="Metallo-hydrolase/oxidoreductase"/>
    <property type="match status" value="1"/>
</dbReference>
<comment type="caution">
    <text evidence="6">The sequence shown here is derived from an EMBL/GenBank/DDBJ whole genome shotgun (WGS) entry which is preliminary data.</text>
</comment>
<dbReference type="OrthoDB" id="9805728at2"/>
<proteinExistence type="predicted"/>
<evidence type="ECO:0000256" key="2">
    <source>
        <dbReference type="ARBA" id="ARBA00034221"/>
    </source>
</evidence>
<dbReference type="GO" id="GO:0016787">
    <property type="term" value="F:hydrolase activity"/>
    <property type="evidence" value="ECO:0007669"/>
    <property type="project" value="UniProtKB-KW"/>
</dbReference>
<name>A0A4Q9DY36_9BACL</name>
<protein>
    <submittedName>
        <fullName evidence="6">MBL fold metallo-hydrolase</fullName>
    </submittedName>
</protein>
<organism evidence="6 7">
    <name type="scientific">Paenibacillus thalictri</name>
    <dbReference type="NCBI Taxonomy" id="2527873"/>
    <lineage>
        <taxon>Bacteria</taxon>
        <taxon>Bacillati</taxon>
        <taxon>Bacillota</taxon>
        <taxon>Bacilli</taxon>
        <taxon>Bacillales</taxon>
        <taxon>Paenibacillaceae</taxon>
        <taxon>Paenibacillus</taxon>
    </lineage>
</organism>
<evidence type="ECO:0000256" key="3">
    <source>
        <dbReference type="ARBA" id="ARBA00034301"/>
    </source>
</evidence>
<dbReference type="RefSeq" id="WP_131012405.1">
    <property type="nucleotide sequence ID" value="NZ_SIRE01000004.1"/>
</dbReference>
<gene>
    <name evidence="6" type="ORF">EYB31_06155</name>
</gene>
<dbReference type="InterPro" id="IPR036866">
    <property type="entry name" value="RibonucZ/Hydroxyglut_hydro"/>
</dbReference>
<dbReference type="InterPro" id="IPR050114">
    <property type="entry name" value="UPF0173_UPF0282_UlaG_hydrolase"/>
</dbReference>
<accession>A0A4Q9DY36</accession>
<evidence type="ECO:0000256" key="1">
    <source>
        <dbReference type="ARBA" id="ARBA00022801"/>
    </source>
</evidence>
<evidence type="ECO:0000256" key="4">
    <source>
        <dbReference type="ARBA" id="ARBA00048505"/>
    </source>
</evidence>
<dbReference type="EMBL" id="SIRE01000004">
    <property type="protein sequence ID" value="TBL80803.1"/>
    <property type="molecule type" value="Genomic_DNA"/>
</dbReference>
<comment type="catalytic activity">
    <reaction evidence="2">
        <text>3',5'-cyclic CMP + H2O = CMP + H(+)</text>
        <dbReference type="Rhea" id="RHEA:72675"/>
        <dbReference type="ChEBI" id="CHEBI:15377"/>
        <dbReference type="ChEBI" id="CHEBI:15378"/>
        <dbReference type="ChEBI" id="CHEBI:58003"/>
        <dbReference type="ChEBI" id="CHEBI:60377"/>
    </reaction>
    <physiologicalReaction direction="left-to-right" evidence="2">
        <dbReference type="Rhea" id="RHEA:72676"/>
    </physiologicalReaction>
</comment>
<comment type="catalytic activity">
    <reaction evidence="4">
        <text>3',5'-cyclic UMP + H2O = UMP + H(+)</text>
        <dbReference type="Rhea" id="RHEA:70575"/>
        <dbReference type="ChEBI" id="CHEBI:15377"/>
        <dbReference type="ChEBI" id="CHEBI:15378"/>
        <dbReference type="ChEBI" id="CHEBI:57865"/>
        <dbReference type="ChEBI" id="CHEBI:184387"/>
    </reaction>
    <physiologicalReaction direction="left-to-right" evidence="4">
        <dbReference type="Rhea" id="RHEA:70576"/>
    </physiologicalReaction>
</comment>
<feature type="domain" description="Metallo-beta-lactamase" evidence="5">
    <location>
        <begin position="20"/>
        <end position="213"/>
    </location>
</feature>
<dbReference type="PANTHER" id="PTHR43546">
    <property type="entry name" value="UPF0173 METAL-DEPENDENT HYDROLASE MJ1163-RELATED"/>
    <property type="match status" value="1"/>
</dbReference>
<keyword evidence="1 6" id="KW-0378">Hydrolase</keyword>
<reference evidence="6 7" key="1">
    <citation type="submission" date="2019-02" db="EMBL/GenBank/DDBJ databases">
        <title>Paenibacillus sp. nov., isolated from surface-sterilized tissue of Thalictrum simplex L.</title>
        <authorList>
            <person name="Tuo L."/>
        </authorList>
    </citation>
    <scope>NUCLEOTIDE SEQUENCE [LARGE SCALE GENOMIC DNA]</scope>
    <source>
        <strain evidence="6 7">N2SHLJ1</strain>
    </source>
</reference>
<dbReference type="PANTHER" id="PTHR43546:SF9">
    <property type="entry name" value="L-ASCORBATE-6-PHOSPHATE LACTONASE ULAG-RELATED"/>
    <property type="match status" value="1"/>
</dbReference>
<dbReference type="Pfam" id="PF12706">
    <property type="entry name" value="Lactamase_B_2"/>
    <property type="match status" value="1"/>
</dbReference>
<dbReference type="Proteomes" id="UP000293142">
    <property type="component" value="Unassembled WGS sequence"/>
</dbReference>
<dbReference type="AlphaFoldDB" id="A0A4Q9DY36"/>
<comment type="function">
    <text evidence="3">Counteracts the endogenous Pycsar antiviral defense system. Phosphodiesterase that enables metal-dependent hydrolysis of host cyclic nucleotide Pycsar defense signals such as cCMP and cUMP.</text>
</comment>